<evidence type="ECO:0000313" key="2">
    <source>
        <dbReference type="EMBL" id="MBK1884398.1"/>
    </source>
</evidence>
<dbReference type="AlphaFoldDB" id="A0A934S9P2"/>
<name>A0A934S9P2_9BACT</name>
<dbReference type="InterPro" id="IPR036390">
    <property type="entry name" value="WH_DNA-bd_sf"/>
</dbReference>
<evidence type="ECO:0000313" key="3">
    <source>
        <dbReference type="Proteomes" id="UP000603141"/>
    </source>
</evidence>
<evidence type="ECO:0000256" key="1">
    <source>
        <dbReference type="SAM" id="MobiDB-lite"/>
    </source>
</evidence>
<protein>
    <submittedName>
        <fullName evidence="2">Helix-turn-helix domain-containing protein</fullName>
    </submittedName>
</protein>
<dbReference type="EMBL" id="JAENIJ010000046">
    <property type="protein sequence ID" value="MBK1884398.1"/>
    <property type="molecule type" value="Genomic_DNA"/>
</dbReference>
<comment type="caution">
    <text evidence="2">The sequence shown here is derived from an EMBL/GenBank/DDBJ whole genome shotgun (WGS) entry which is preliminary data.</text>
</comment>
<proteinExistence type="predicted"/>
<reference evidence="2" key="1">
    <citation type="submission" date="2021-01" db="EMBL/GenBank/DDBJ databases">
        <title>Modified the classification status of verrucomicrobia.</title>
        <authorList>
            <person name="Feng X."/>
        </authorList>
    </citation>
    <scope>NUCLEOTIDE SEQUENCE</scope>
    <source>
        <strain evidence="2">KCTC 22041</strain>
    </source>
</reference>
<feature type="region of interest" description="Disordered" evidence="1">
    <location>
        <begin position="110"/>
        <end position="149"/>
    </location>
</feature>
<gene>
    <name evidence="2" type="ORF">JIN85_18415</name>
</gene>
<dbReference type="InterPro" id="IPR036388">
    <property type="entry name" value="WH-like_DNA-bd_sf"/>
</dbReference>
<sequence>MRKYDSPAWVSSLLDDAGLSAAEFRVMAHICRRAGDRGNSRGCDAAVATIAECCRIHPKTVRSSLQSLVELGWIEAKKKPGKTTEYLPCYPSTRLGGVCTCSAPAVQSLGFDRESSGKNDPSQSDTGHPYQMELGDPSQMDTDEGIPKGIPVREAGFSLPDQEASSRSYREIQSEVQRAHARAWALEFHEAEREIPDSRLAMFPPEDVQEWAEDWAGRWNALPAVERVGKPLEALGAYLQKVAEMSSKKCRLYSTHQDLTGSHYEEPPF</sequence>
<dbReference type="SUPFAM" id="SSF46785">
    <property type="entry name" value="Winged helix' DNA-binding domain"/>
    <property type="match status" value="1"/>
</dbReference>
<dbReference type="Pfam" id="PF13730">
    <property type="entry name" value="HTH_36"/>
    <property type="match status" value="1"/>
</dbReference>
<organism evidence="2 3">
    <name type="scientific">Luteolibacter pohnpeiensis</name>
    <dbReference type="NCBI Taxonomy" id="454153"/>
    <lineage>
        <taxon>Bacteria</taxon>
        <taxon>Pseudomonadati</taxon>
        <taxon>Verrucomicrobiota</taxon>
        <taxon>Verrucomicrobiia</taxon>
        <taxon>Verrucomicrobiales</taxon>
        <taxon>Verrucomicrobiaceae</taxon>
        <taxon>Luteolibacter</taxon>
    </lineage>
</organism>
<dbReference type="Gene3D" id="1.10.10.10">
    <property type="entry name" value="Winged helix-like DNA-binding domain superfamily/Winged helix DNA-binding domain"/>
    <property type="match status" value="1"/>
</dbReference>
<keyword evidence="3" id="KW-1185">Reference proteome</keyword>
<dbReference type="Proteomes" id="UP000603141">
    <property type="component" value="Unassembled WGS sequence"/>
</dbReference>
<accession>A0A934S9P2</accession>